<feature type="domain" description="FAD/NAD(P)-binding" evidence="1">
    <location>
        <begin position="6"/>
        <end position="302"/>
    </location>
</feature>
<dbReference type="Pfam" id="PF07992">
    <property type="entry name" value="Pyr_redox_2"/>
    <property type="match status" value="1"/>
</dbReference>
<dbReference type="GO" id="GO:0005737">
    <property type="term" value="C:cytoplasm"/>
    <property type="evidence" value="ECO:0007669"/>
    <property type="project" value="TreeGrafter"/>
</dbReference>
<reference evidence="2" key="1">
    <citation type="submission" date="2021-03" db="EMBL/GenBank/DDBJ databases">
        <authorList>
            <person name="Tagirdzhanova G."/>
        </authorList>
    </citation>
    <scope>NUCLEOTIDE SEQUENCE</scope>
</reference>
<dbReference type="SUPFAM" id="SSF51905">
    <property type="entry name" value="FAD/NAD(P)-binding domain"/>
    <property type="match status" value="1"/>
</dbReference>
<dbReference type="PANTHER" id="PTHR43735">
    <property type="entry name" value="APOPTOSIS-INDUCING FACTOR 1"/>
    <property type="match status" value="1"/>
</dbReference>
<gene>
    <name evidence="2" type="ORF">GOMPHAMPRED_000384</name>
</gene>
<dbReference type="EMBL" id="CAJPDQ010000001">
    <property type="protein sequence ID" value="CAF9903566.1"/>
    <property type="molecule type" value="Genomic_DNA"/>
</dbReference>
<dbReference type="PRINTS" id="PR00411">
    <property type="entry name" value="PNDRDTASEI"/>
</dbReference>
<sequence>MSGSTYEIVIVGGNLGGVAVAHYLLKNTIPALRKQNNSKSFHVTIVSPSSHYFWKIAAPRVLVKGEEALYEQILRPIDKGFAKYGDLFAYIQGAAIATDPAARTIRVKKNDSQEESIHYDSLVIATGTTSATPLWTLHGDHLETLNALKTTREELSQAKTVLVAGGGAVGVESSGEIVTTFPNVKVTILSGTDRLLARSTESLGKAAETSLKKLGVEVIHNVRITGSEKTIDGHPKLKLSDGTERIVDVYIDGTGGAPNTDWLPAEWLNEGKRVQVDDESLRVTGPDASRVYAVGDAASYSKQSWLDTDSAVIPVASSIAVDIATTLNQGKAPSQGMLGSLLGYVPGFGSSLSQKKFSPMKGIFLVPMGPSHGVGMLMGFEIPTFMLSLIKGKSYFLSMSRTQWNGDAR</sequence>
<evidence type="ECO:0000313" key="3">
    <source>
        <dbReference type="Proteomes" id="UP000664169"/>
    </source>
</evidence>
<comment type="caution">
    <text evidence="2">The sequence shown here is derived from an EMBL/GenBank/DDBJ whole genome shotgun (WGS) entry which is preliminary data.</text>
</comment>
<proteinExistence type="predicted"/>
<dbReference type="Gene3D" id="3.50.50.100">
    <property type="match status" value="1"/>
</dbReference>
<dbReference type="AlphaFoldDB" id="A0A8H3EAP9"/>
<dbReference type="InterPro" id="IPR036188">
    <property type="entry name" value="FAD/NAD-bd_sf"/>
</dbReference>
<dbReference type="OrthoDB" id="202203at2759"/>
<dbReference type="InterPro" id="IPR023753">
    <property type="entry name" value="FAD/NAD-binding_dom"/>
</dbReference>
<keyword evidence="3" id="KW-1185">Reference proteome</keyword>
<dbReference type="PANTHER" id="PTHR43735:SF25">
    <property type="entry name" value="NAD(P)H DEHYDROGENASE 3"/>
    <property type="match status" value="1"/>
</dbReference>
<name>A0A8H3EAP9_9LECA</name>
<dbReference type="GO" id="GO:0050660">
    <property type="term" value="F:flavin adenine dinucleotide binding"/>
    <property type="evidence" value="ECO:0007669"/>
    <property type="project" value="TreeGrafter"/>
</dbReference>
<accession>A0A8H3EAP9</accession>
<evidence type="ECO:0000313" key="2">
    <source>
        <dbReference type="EMBL" id="CAF9903566.1"/>
    </source>
</evidence>
<protein>
    <recommendedName>
        <fullName evidence="1">FAD/NAD(P)-binding domain-containing protein</fullName>
    </recommendedName>
</protein>
<evidence type="ECO:0000259" key="1">
    <source>
        <dbReference type="Pfam" id="PF07992"/>
    </source>
</evidence>
<dbReference type="PRINTS" id="PR00368">
    <property type="entry name" value="FADPNR"/>
</dbReference>
<organism evidence="2 3">
    <name type="scientific">Gomphillus americanus</name>
    <dbReference type="NCBI Taxonomy" id="1940652"/>
    <lineage>
        <taxon>Eukaryota</taxon>
        <taxon>Fungi</taxon>
        <taxon>Dikarya</taxon>
        <taxon>Ascomycota</taxon>
        <taxon>Pezizomycotina</taxon>
        <taxon>Lecanoromycetes</taxon>
        <taxon>OSLEUM clade</taxon>
        <taxon>Ostropomycetidae</taxon>
        <taxon>Ostropales</taxon>
        <taxon>Graphidaceae</taxon>
        <taxon>Gomphilloideae</taxon>
        <taxon>Gomphillus</taxon>
    </lineage>
</organism>
<dbReference type="GO" id="GO:0004174">
    <property type="term" value="F:electron-transferring-flavoprotein dehydrogenase activity"/>
    <property type="evidence" value="ECO:0007669"/>
    <property type="project" value="TreeGrafter"/>
</dbReference>
<dbReference type="Proteomes" id="UP000664169">
    <property type="component" value="Unassembled WGS sequence"/>
</dbReference>